<dbReference type="Proteomes" id="UP000000600">
    <property type="component" value="Unassembled WGS sequence"/>
</dbReference>
<dbReference type="RefSeq" id="XP_001426060.1">
    <property type="nucleotide sequence ID" value="XM_001426023.1"/>
</dbReference>
<dbReference type="EMBL" id="CT867997">
    <property type="protein sequence ID" value="CAK58662.1"/>
    <property type="molecule type" value="Genomic_DNA"/>
</dbReference>
<dbReference type="AlphaFoldDB" id="A0BJE5"/>
<dbReference type="HOGENOM" id="CLU_2727661_0_0_1"/>
<organism evidence="1 2">
    <name type="scientific">Paramecium tetraurelia</name>
    <dbReference type="NCBI Taxonomy" id="5888"/>
    <lineage>
        <taxon>Eukaryota</taxon>
        <taxon>Sar</taxon>
        <taxon>Alveolata</taxon>
        <taxon>Ciliophora</taxon>
        <taxon>Intramacronucleata</taxon>
        <taxon>Oligohymenophorea</taxon>
        <taxon>Peniculida</taxon>
        <taxon>Parameciidae</taxon>
        <taxon>Paramecium</taxon>
    </lineage>
</organism>
<reference evidence="1 2" key="1">
    <citation type="journal article" date="2006" name="Nature">
        <title>Global trends of whole-genome duplications revealed by the ciliate Paramecium tetraurelia.</title>
        <authorList>
            <consortium name="Genoscope"/>
            <person name="Aury J.-M."/>
            <person name="Jaillon O."/>
            <person name="Duret L."/>
            <person name="Noel B."/>
            <person name="Jubin C."/>
            <person name="Porcel B.M."/>
            <person name="Segurens B."/>
            <person name="Daubin V."/>
            <person name="Anthouard V."/>
            <person name="Aiach N."/>
            <person name="Arnaiz O."/>
            <person name="Billaut A."/>
            <person name="Beisson J."/>
            <person name="Blanc I."/>
            <person name="Bouhouche K."/>
            <person name="Camara F."/>
            <person name="Duharcourt S."/>
            <person name="Guigo R."/>
            <person name="Gogendeau D."/>
            <person name="Katinka M."/>
            <person name="Keller A.-M."/>
            <person name="Kissmehl R."/>
            <person name="Klotz C."/>
            <person name="Koll F."/>
            <person name="Le Moue A."/>
            <person name="Lepere C."/>
            <person name="Malinsky S."/>
            <person name="Nowacki M."/>
            <person name="Nowak J.K."/>
            <person name="Plattner H."/>
            <person name="Poulain J."/>
            <person name="Ruiz F."/>
            <person name="Serrano V."/>
            <person name="Zagulski M."/>
            <person name="Dessen P."/>
            <person name="Betermier M."/>
            <person name="Weissenbach J."/>
            <person name="Scarpelli C."/>
            <person name="Schachter V."/>
            <person name="Sperling L."/>
            <person name="Meyer E."/>
            <person name="Cohen J."/>
            <person name="Wincker P."/>
        </authorList>
    </citation>
    <scope>NUCLEOTIDE SEQUENCE [LARGE SCALE GENOMIC DNA]</scope>
    <source>
        <strain evidence="1 2">Stock d4-2</strain>
    </source>
</reference>
<dbReference type="GeneID" id="5011844"/>
<proteinExistence type="predicted"/>
<evidence type="ECO:0000313" key="1">
    <source>
        <dbReference type="EMBL" id="CAK58662.1"/>
    </source>
</evidence>
<name>A0BJE5_PARTE</name>
<dbReference type="InParanoid" id="A0BJE5"/>
<dbReference type="KEGG" id="ptm:GSPATT00005035001"/>
<evidence type="ECO:0000313" key="2">
    <source>
        <dbReference type="Proteomes" id="UP000000600"/>
    </source>
</evidence>
<accession>A0BJE5</accession>
<sequence>MRYQIKQGEINKNTNNMITQRINKHKFKRQQDNLDQETEITIYNIYLMIKFRDWGLIKPNPVTKCFAQQFQY</sequence>
<keyword evidence="2" id="KW-1185">Reference proteome</keyword>
<gene>
    <name evidence="1" type="ORF">GSPATT00005035001</name>
</gene>
<protein>
    <submittedName>
        <fullName evidence="1">Uncharacterized protein</fullName>
    </submittedName>
</protein>